<dbReference type="PANTHER" id="PTHR33990:SF1">
    <property type="entry name" value="PROTEIN YJDN"/>
    <property type="match status" value="1"/>
</dbReference>
<dbReference type="EMBL" id="BKAJ01000096">
    <property type="protein sequence ID" value="GEP58251.1"/>
    <property type="molecule type" value="Genomic_DNA"/>
</dbReference>
<accession>A0A512NH42</accession>
<gene>
    <name evidence="2" type="ORF">RSO01_54170</name>
</gene>
<evidence type="ECO:0000313" key="2">
    <source>
        <dbReference type="EMBL" id="GEP58251.1"/>
    </source>
</evidence>
<dbReference type="AlphaFoldDB" id="A0A512NH42"/>
<name>A0A512NH42_9HYPH</name>
<dbReference type="PANTHER" id="PTHR33990">
    <property type="entry name" value="PROTEIN YJDN-RELATED"/>
    <property type="match status" value="1"/>
</dbReference>
<dbReference type="Gene3D" id="3.10.180.10">
    <property type="entry name" value="2,3-Dihydroxybiphenyl 1,2-Dioxygenase, domain 1"/>
    <property type="match status" value="1"/>
</dbReference>
<dbReference type="OrthoDB" id="9795306at2"/>
<dbReference type="SUPFAM" id="SSF54593">
    <property type="entry name" value="Glyoxalase/Bleomycin resistance protein/Dihydroxybiphenyl dioxygenase"/>
    <property type="match status" value="1"/>
</dbReference>
<keyword evidence="3" id="KW-1185">Reference proteome</keyword>
<evidence type="ECO:0000259" key="1">
    <source>
        <dbReference type="Pfam" id="PF06983"/>
    </source>
</evidence>
<dbReference type="InterPro" id="IPR028973">
    <property type="entry name" value="PhnB-like"/>
</dbReference>
<sequence length="141" mass="15224">MTVQQTATVQPYLFFDGKCEEALDFYKGAIGAKVDMMMRFKEAPDQSQMQPNTGEKVMHAAFHVGTTQVLASDGHCAGKPSFQGFGLALNAKNDAEAEKLFAAVGNGGQVLQPLTKTFFASKFGMVADKFGIMWMVIAEAS</sequence>
<organism evidence="2 3">
    <name type="scientific">Reyranella soli</name>
    <dbReference type="NCBI Taxonomy" id="1230389"/>
    <lineage>
        <taxon>Bacteria</taxon>
        <taxon>Pseudomonadati</taxon>
        <taxon>Pseudomonadota</taxon>
        <taxon>Alphaproteobacteria</taxon>
        <taxon>Hyphomicrobiales</taxon>
        <taxon>Reyranellaceae</taxon>
        <taxon>Reyranella</taxon>
    </lineage>
</organism>
<dbReference type="Proteomes" id="UP000321058">
    <property type="component" value="Unassembled WGS sequence"/>
</dbReference>
<protein>
    <submittedName>
        <fullName evidence="2">VOC family protein</fullName>
    </submittedName>
</protein>
<dbReference type="InterPro" id="IPR029068">
    <property type="entry name" value="Glyas_Bleomycin-R_OHBP_Dase"/>
</dbReference>
<dbReference type="CDD" id="cd06588">
    <property type="entry name" value="PhnB_like"/>
    <property type="match status" value="1"/>
</dbReference>
<comment type="caution">
    <text evidence="2">The sequence shown here is derived from an EMBL/GenBank/DDBJ whole genome shotgun (WGS) entry which is preliminary data.</text>
</comment>
<feature type="domain" description="PhnB-like" evidence="1">
    <location>
        <begin position="9"/>
        <end position="137"/>
    </location>
</feature>
<evidence type="ECO:0000313" key="3">
    <source>
        <dbReference type="Proteomes" id="UP000321058"/>
    </source>
</evidence>
<dbReference type="RefSeq" id="WP_147153302.1">
    <property type="nucleotide sequence ID" value="NZ_BKAJ01000096.1"/>
</dbReference>
<reference evidence="2 3" key="1">
    <citation type="submission" date="2019-07" db="EMBL/GenBank/DDBJ databases">
        <title>Whole genome shotgun sequence of Reyranella soli NBRC 108950.</title>
        <authorList>
            <person name="Hosoyama A."/>
            <person name="Uohara A."/>
            <person name="Ohji S."/>
            <person name="Ichikawa N."/>
        </authorList>
    </citation>
    <scope>NUCLEOTIDE SEQUENCE [LARGE SCALE GENOMIC DNA]</scope>
    <source>
        <strain evidence="2 3">NBRC 108950</strain>
    </source>
</reference>
<proteinExistence type="predicted"/>
<dbReference type="Pfam" id="PF06983">
    <property type="entry name" value="3-dmu-9_3-mt"/>
    <property type="match status" value="1"/>
</dbReference>